<dbReference type="RefSeq" id="WP_301244005.1">
    <property type="nucleotide sequence ID" value="NZ_JAROCC010000008.1"/>
</dbReference>
<evidence type="ECO:0000313" key="1">
    <source>
        <dbReference type="EMBL" id="MDN4608040.1"/>
    </source>
</evidence>
<comment type="caution">
    <text evidence="1">The sequence shown here is derived from an EMBL/GenBank/DDBJ whole genome shotgun (WGS) entry which is preliminary data.</text>
</comment>
<organism evidence="1 2">
    <name type="scientific">Sporosarcina highlanderae</name>
    <dbReference type="NCBI Taxonomy" id="3035916"/>
    <lineage>
        <taxon>Bacteria</taxon>
        <taxon>Bacillati</taxon>
        <taxon>Bacillota</taxon>
        <taxon>Bacilli</taxon>
        <taxon>Bacillales</taxon>
        <taxon>Caryophanaceae</taxon>
        <taxon>Sporosarcina</taxon>
    </lineage>
</organism>
<dbReference type="Pfam" id="PF02423">
    <property type="entry name" value="OCD_Mu_crystall"/>
    <property type="match status" value="1"/>
</dbReference>
<dbReference type="InterPro" id="IPR003462">
    <property type="entry name" value="ODC_Mu_crystall"/>
</dbReference>
<sequence>MLIINEKEIQTTYGMKEAMRDVEHILRAKVEEKILNPHRTIIGFPQRNATILYMPSSDLTNELSTIKTVSIFPENPAVGKPTTQGVILVTDAKNGEHLALMNASYLTRLRTGALSGLATDRLAREDAKVLTVIGTGGMAFEQVLGVLEVRGIEKILLVNPTISKAERFKERLLSFGIDENIHIEIVEDVSVAVRQADIISCSTRSNTPVFNGNDVKPGTHVNGVGSYLPHMREMDHTFIKRCSKIVTDDEIGVKEEAGELIYANEQPDWSYDELHGELMDLVVGKASGREDSEEITFFKSVGASYFDLAVAQGVYRKAIELGIGVEVEV</sequence>
<protein>
    <submittedName>
        <fullName evidence="1">Ornithine cyclodeaminase family protein</fullName>
    </submittedName>
</protein>
<evidence type="ECO:0000313" key="2">
    <source>
        <dbReference type="Proteomes" id="UP001175097"/>
    </source>
</evidence>
<dbReference type="PANTHER" id="PTHR13812:SF19">
    <property type="entry name" value="KETIMINE REDUCTASE MU-CRYSTALLIN"/>
    <property type="match status" value="1"/>
</dbReference>
<accession>A0ABT8JSF3</accession>
<dbReference type="InterPro" id="IPR036291">
    <property type="entry name" value="NAD(P)-bd_dom_sf"/>
</dbReference>
<dbReference type="SUPFAM" id="SSF51735">
    <property type="entry name" value="NAD(P)-binding Rossmann-fold domains"/>
    <property type="match status" value="1"/>
</dbReference>
<dbReference type="Gene3D" id="3.40.50.720">
    <property type="entry name" value="NAD(P)-binding Rossmann-like Domain"/>
    <property type="match status" value="1"/>
</dbReference>
<dbReference type="PANTHER" id="PTHR13812">
    <property type="entry name" value="KETIMINE REDUCTASE MU-CRYSTALLIN"/>
    <property type="match status" value="1"/>
</dbReference>
<dbReference type="EMBL" id="JAROCC010000008">
    <property type="protein sequence ID" value="MDN4608040.1"/>
    <property type="molecule type" value="Genomic_DNA"/>
</dbReference>
<dbReference type="InterPro" id="IPR023401">
    <property type="entry name" value="ODC_N"/>
</dbReference>
<dbReference type="Gene3D" id="3.30.1780.10">
    <property type="entry name" value="ornithine cyclodeaminase, domain 1"/>
    <property type="match status" value="1"/>
</dbReference>
<dbReference type="PIRSF" id="PIRSF001439">
    <property type="entry name" value="CryM"/>
    <property type="match status" value="1"/>
</dbReference>
<dbReference type="Proteomes" id="UP001175097">
    <property type="component" value="Unassembled WGS sequence"/>
</dbReference>
<reference evidence="1" key="1">
    <citation type="submission" date="2023-03" db="EMBL/GenBank/DDBJ databases">
        <title>MT1 and MT2 Draft Genomes of Novel Species.</title>
        <authorList>
            <person name="Venkateswaran K."/>
        </authorList>
    </citation>
    <scope>NUCLEOTIDE SEQUENCE</scope>
    <source>
        <strain evidence="1">F6_3S_P_2</strain>
    </source>
</reference>
<name>A0ABT8JSF3_9BACL</name>
<keyword evidence="2" id="KW-1185">Reference proteome</keyword>
<proteinExistence type="predicted"/>
<gene>
    <name evidence="1" type="ORF">P5G49_11235</name>
</gene>